<dbReference type="InterPro" id="IPR011419">
    <property type="entry name" value="ATP12_ATP_synth-F1-assembly"/>
</dbReference>
<dbReference type="RefSeq" id="WP_366192818.1">
    <property type="nucleotide sequence ID" value="NZ_JBFBVU010000010.1"/>
</dbReference>
<dbReference type="Pfam" id="PF07542">
    <property type="entry name" value="ATP12"/>
    <property type="match status" value="1"/>
</dbReference>
<accession>A0ABV3L622</accession>
<dbReference type="InterPro" id="IPR023335">
    <property type="entry name" value="ATP12_ortho_dom_sf"/>
</dbReference>
<proteinExistence type="inferred from homology"/>
<dbReference type="PANTHER" id="PTHR21013">
    <property type="entry name" value="ATP SYNTHASE MITOCHONDRIAL F1 COMPLEX ASSEMBLY FACTOR 2/ATP12 PROTEIN, MITOCHONDRIAL PRECURSOR"/>
    <property type="match status" value="1"/>
</dbReference>
<dbReference type="InterPro" id="IPR042272">
    <property type="entry name" value="ATP12_ATP_synth-F1-assembly_N"/>
</dbReference>
<evidence type="ECO:0000313" key="4">
    <source>
        <dbReference type="EMBL" id="MEV8467029.1"/>
    </source>
</evidence>
<comment type="caution">
    <text evidence="4">The sequence shown here is derived from an EMBL/GenBank/DDBJ whole genome shotgun (WGS) entry which is preliminary data.</text>
</comment>
<dbReference type="EMBL" id="JBFBVU010000010">
    <property type="protein sequence ID" value="MEV8467029.1"/>
    <property type="molecule type" value="Genomic_DNA"/>
</dbReference>
<dbReference type="Gene3D" id="3.30.2180.10">
    <property type="entry name" value="ATP12-like"/>
    <property type="match status" value="1"/>
</dbReference>
<dbReference type="PANTHER" id="PTHR21013:SF10">
    <property type="entry name" value="ATP SYNTHASE MITOCHONDRIAL F1 COMPLEX ASSEMBLY FACTOR 2"/>
    <property type="match status" value="1"/>
</dbReference>
<gene>
    <name evidence="4" type="ORF">AB0T83_09585</name>
</gene>
<keyword evidence="2" id="KW-0809">Transit peptide</keyword>
<dbReference type="Gene3D" id="1.10.3580.10">
    <property type="entry name" value="ATP12 ATPase"/>
    <property type="match status" value="1"/>
</dbReference>
<reference evidence="4 5" key="1">
    <citation type="submission" date="2024-07" db="EMBL/GenBank/DDBJ databases">
        <authorList>
            <person name="Kang M."/>
        </authorList>
    </citation>
    <scope>NUCLEOTIDE SEQUENCE [LARGE SCALE GENOMIC DNA]</scope>
    <source>
        <strain evidence="4 5">DFM31</strain>
    </source>
</reference>
<protein>
    <submittedName>
        <fullName evidence="4">ATP12 family protein</fullName>
    </submittedName>
</protein>
<sequence>MTEWAQKRFWKETSVEPAEGGYQVRLDGRGIRTPSKAPLVLPTEALARAVADEWDAQDEAILPATMPMTRTANSAVDKVAIQFAEVADLLAAYGESDLLCYRAEHPEELIQRQAAAWDPVLDWAAQEFDTQLNVAAGVMFVPQPESSIAALRRKTHALSHWQLTAFHDLVALTGSLVLGFASLDPRWNRKDIWAWSRLDEDWQAEQWGQDEEAQEAAARKAQAFADAARFYDLVTG</sequence>
<name>A0ABV3L622_9RHOB</name>
<evidence type="ECO:0000313" key="5">
    <source>
        <dbReference type="Proteomes" id="UP001553161"/>
    </source>
</evidence>
<keyword evidence="3" id="KW-0143">Chaperone</keyword>
<evidence type="ECO:0000256" key="2">
    <source>
        <dbReference type="ARBA" id="ARBA00022946"/>
    </source>
</evidence>
<evidence type="ECO:0000256" key="1">
    <source>
        <dbReference type="ARBA" id="ARBA00008231"/>
    </source>
</evidence>
<keyword evidence="5" id="KW-1185">Reference proteome</keyword>
<dbReference type="Proteomes" id="UP001553161">
    <property type="component" value="Unassembled WGS sequence"/>
</dbReference>
<evidence type="ECO:0000256" key="3">
    <source>
        <dbReference type="ARBA" id="ARBA00023186"/>
    </source>
</evidence>
<organism evidence="4 5">
    <name type="scientific">Meridianimarinicoccus marinus</name>
    <dbReference type="NCBI Taxonomy" id="3231483"/>
    <lineage>
        <taxon>Bacteria</taxon>
        <taxon>Pseudomonadati</taxon>
        <taxon>Pseudomonadota</taxon>
        <taxon>Alphaproteobacteria</taxon>
        <taxon>Rhodobacterales</taxon>
        <taxon>Paracoccaceae</taxon>
        <taxon>Meridianimarinicoccus</taxon>
    </lineage>
</organism>
<comment type="similarity">
    <text evidence="1">Belongs to the ATP12 family.</text>
</comment>
<dbReference type="SUPFAM" id="SSF160909">
    <property type="entry name" value="ATP12-like"/>
    <property type="match status" value="1"/>
</dbReference>